<sequence length="343" mass="36813">MSNDQIITLAHGAGGEAMQQLIDKLFLKAFNDKPLRQKEDQARVPLAELHAKGNRLALTTDSYVVSPLFFPGGDIGKLAVCGTLNDLAVGGAQPLYLSAGFIIEEGLSLTLLEEIVYSMAKTAKEQGVSIITGDTKVVERGMADKLFINTTGVGVIPQSIQLSAANARPGDKILVSGFIGNHGATVMLARDNLGLHSDLQSDCAALYPLINQLLLQHTHDIRCIRDVTRGGIGGVLSEIAQASNITIELDEVALPVRSQTRGICELLGLDPLFLANEGLAVFVVGPQHAETVLQLMQQHPLGQHAQIVGEVTAFSINHLHLKTRYGARRIVNVPYGLQLPRIC</sequence>
<dbReference type="PIRSF" id="PIRSF005644">
    <property type="entry name" value="Hdrgns_mtr_HypE"/>
    <property type="match status" value="1"/>
</dbReference>
<dbReference type="Pfam" id="PF00586">
    <property type="entry name" value="AIRS"/>
    <property type="match status" value="1"/>
</dbReference>
<dbReference type="InterPro" id="IPR010918">
    <property type="entry name" value="PurM-like_C_dom"/>
</dbReference>
<dbReference type="PANTHER" id="PTHR30303:SF0">
    <property type="entry name" value="CARBAMOYL DEHYDRATASE HYPE"/>
    <property type="match status" value="1"/>
</dbReference>
<feature type="domain" description="PurM-like C-terminal" evidence="3">
    <location>
        <begin position="168"/>
        <end position="313"/>
    </location>
</feature>
<keyword evidence="5" id="KW-1185">Reference proteome</keyword>
<dbReference type="EMBL" id="NDXW01000001">
    <property type="protein sequence ID" value="RDH44113.1"/>
    <property type="molecule type" value="Genomic_DNA"/>
</dbReference>
<dbReference type="InterPro" id="IPR011854">
    <property type="entry name" value="HypE"/>
</dbReference>
<dbReference type="FunFam" id="3.30.1330.10:FF:000015">
    <property type="entry name" value="Hydrogenase expression/formation protein HypE"/>
    <property type="match status" value="1"/>
</dbReference>
<proteinExistence type="inferred from homology"/>
<dbReference type="GO" id="GO:0051604">
    <property type="term" value="P:protein maturation"/>
    <property type="evidence" value="ECO:0007669"/>
    <property type="project" value="TreeGrafter"/>
</dbReference>
<dbReference type="InterPro" id="IPR036921">
    <property type="entry name" value="PurM-like_N_sf"/>
</dbReference>
<dbReference type="NCBIfam" id="TIGR02124">
    <property type="entry name" value="hypE"/>
    <property type="match status" value="1"/>
</dbReference>
<name>A0A4P9VLD8_9GAMM</name>
<dbReference type="Proteomes" id="UP000257039">
    <property type="component" value="Unassembled WGS sequence"/>
</dbReference>
<dbReference type="SUPFAM" id="SSF55326">
    <property type="entry name" value="PurM N-terminal domain-like"/>
    <property type="match status" value="1"/>
</dbReference>
<evidence type="ECO:0000313" key="4">
    <source>
        <dbReference type="EMBL" id="RDH44113.1"/>
    </source>
</evidence>
<protein>
    <submittedName>
        <fullName evidence="4">Hydrogenase expression/formation protein HypE</fullName>
    </submittedName>
</protein>
<dbReference type="InterPro" id="IPR036676">
    <property type="entry name" value="PurM-like_C_sf"/>
</dbReference>
<dbReference type="AlphaFoldDB" id="A0A4P9VLD8"/>
<comment type="similarity">
    <text evidence="1">Belongs to the HypE family.</text>
</comment>
<evidence type="ECO:0000313" key="5">
    <source>
        <dbReference type="Proteomes" id="UP000257039"/>
    </source>
</evidence>
<dbReference type="SUPFAM" id="SSF56042">
    <property type="entry name" value="PurM C-terminal domain-like"/>
    <property type="match status" value="1"/>
</dbReference>
<dbReference type="CDD" id="cd02197">
    <property type="entry name" value="HypE"/>
    <property type="match status" value="1"/>
</dbReference>
<dbReference type="Gene3D" id="3.90.650.10">
    <property type="entry name" value="PurM-like C-terminal domain"/>
    <property type="match status" value="1"/>
</dbReference>
<dbReference type="PANTHER" id="PTHR30303">
    <property type="entry name" value="HYDROGENASE ISOENZYMES FORMATION PROTEIN HYPE"/>
    <property type="match status" value="1"/>
</dbReference>
<feature type="domain" description="PurM-like N-terminal" evidence="2">
    <location>
        <begin position="51"/>
        <end position="156"/>
    </location>
</feature>
<dbReference type="Pfam" id="PF02769">
    <property type="entry name" value="AIRS_C"/>
    <property type="match status" value="1"/>
</dbReference>
<accession>A0A4P9VLD8</accession>
<dbReference type="InterPro" id="IPR016188">
    <property type="entry name" value="PurM-like_N"/>
</dbReference>
<comment type="caution">
    <text evidence="4">The sequence shown here is derived from an EMBL/GenBank/DDBJ whole genome shotgun (WGS) entry which is preliminary data.</text>
</comment>
<evidence type="ECO:0000256" key="1">
    <source>
        <dbReference type="ARBA" id="ARBA00006243"/>
    </source>
</evidence>
<evidence type="ECO:0000259" key="2">
    <source>
        <dbReference type="Pfam" id="PF00586"/>
    </source>
</evidence>
<gene>
    <name evidence="4" type="primary">hypE</name>
    <name evidence="4" type="ORF">B9G39_12005</name>
</gene>
<organism evidence="4 5">
    <name type="scientific">Zooshikella ganghwensis</name>
    <dbReference type="NCBI Taxonomy" id="202772"/>
    <lineage>
        <taxon>Bacteria</taxon>
        <taxon>Pseudomonadati</taxon>
        <taxon>Pseudomonadota</taxon>
        <taxon>Gammaproteobacteria</taxon>
        <taxon>Oceanospirillales</taxon>
        <taxon>Zooshikellaceae</taxon>
        <taxon>Zooshikella</taxon>
    </lineage>
</organism>
<evidence type="ECO:0000259" key="3">
    <source>
        <dbReference type="Pfam" id="PF02769"/>
    </source>
</evidence>
<dbReference type="RefSeq" id="WP_094787322.1">
    <property type="nucleotide sequence ID" value="NZ_NDXW01000001.1"/>
</dbReference>
<reference evidence="4 5" key="1">
    <citation type="submission" date="2017-04" db="EMBL/GenBank/DDBJ databases">
        <title>Draft genome sequence of Zooshikella ganghwensis VG4 isolated from Red Sea sediments.</title>
        <authorList>
            <person name="Rehman Z."/>
            <person name="Alam I."/>
            <person name="Kamau A."/>
            <person name="Bajic V."/>
            <person name="Leiknes T."/>
        </authorList>
    </citation>
    <scope>NUCLEOTIDE SEQUENCE [LARGE SCALE GENOMIC DNA]</scope>
    <source>
        <strain evidence="4 5">VG4</strain>
    </source>
</reference>
<dbReference type="Gene3D" id="3.30.1330.10">
    <property type="entry name" value="PurM-like, N-terminal domain"/>
    <property type="match status" value="1"/>
</dbReference>